<reference evidence="2" key="2">
    <citation type="submission" date="2023-01" db="EMBL/GenBank/DDBJ databases">
        <authorList>
            <person name="Sun Q."/>
            <person name="Evtushenko L."/>
        </authorList>
    </citation>
    <scope>NUCLEOTIDE SEQUENCE</scope>
    <source>
        <strain evidence="2">VKM B-2484</strain>
    </source>
</reference>
<proteinExistence type="predicted"/>
<evidence type="ECO:0000313" key="3">
    <source>
        <dbReference type="Proteomes" id="UP001143370"/>
    </source>
</evidence>
<name>A0A9W6J6N4_9HYPH</name>
<keyword evidence="3" id="KW-1185">Reference proteome</keyword>
<gene>
    <name evidence="2" type="ORF">GCM10017643_18620</name>
</gene>
<dbReference type="AlphaFoldDB" id="A0A9W6J6N4"/>
<protein>
    <submittedName>
        <fullName evidence="2">Uncharacterized protein</fullName>
    </submittedName>
</protein>
<comment type="caution">
    <text evidence="2">The sequence shown here is derived from an EMBL/GenBank/DDBJ whole genome shotgun (WGS) entry which is preliminary data.</text>
</comment>
<evidence type="ECO:0000313" key="2">
    <source>
        <dbReference type="EMBL" id="GLK71747.1"/>
    </source>
</evidence>
<sequence>MGSRGAAPGMMAAGTEAPNEIRRLVASDPRPPRLRSRSNAAEESMTRALLFAGLFALVGLGAPSVQAKDLVLEEFVAGRTVAEGSFAAVPGTRRQPLLPSNAGEKPCAPI</sequence>
<organism evidence="2 3">
    <name type="scientific">Ancylobacter dichloromethanicus</name>
    <dbReference type="NCBI Taxonomy" id="518825"/>
    <lineage>
        <taxon>Bacteria</taxon>
        <taxon>Pseudomonadati</taxon>
        <taxon>Pseudomonadota</taxon>
        <taxon>Alphaproteobacteria</taxon>
        <taxon>Hyphomicrobiales</taxon>
        <taxon>Xanthobacteraceae</taxon>
        <taxon>Ancylobacter</taxon>
    </lineage>
</organism>
<evidence type="ECO:0000256" key="1">
    <source>
        <dbReference type="SAM" id="MobiDB-lite"/>
    </source>
</evidence>
<reference evidence="2" key="1">
    <citation type="journal article" date="2014" name="Int. J. Syst. Evol. Microbiol.">
        <title>Complete genome sequence of Corynebacterium casei LMG S-19264T (=DSM 44701T), isolated from a smear-ripened cheese.</title>
        <authorList>
            <consortium name="US DOE Joint Genome Institute (JGI-PGF)"/>
            <person name="Walter F."/>
            <person name="Albersmeier A."/>
            <person name="Kalinowski J."/>
            <person name="Ruckert C."/>
        </authorList>
    </citation>
    <scope>NUCLEOTIDE SEQUENCE</scope>
    <source>
        <strain evidence="2">VKM B-2484</strain>
    </source>
</reference>
<dbReference type="Proteomes" id="UP001143370">
    <property type="component" value="Unassembled WGS sequence"/>
</dbReference>
<dbReference type="EMBL" id="BSFJ01000005">
    <property type="protein sequence ID" value="GLK71747.1"/>
    <property type="molecule type" value="Genomic_DNA"/>
</dbReference>
<feature type="region of interest" description="Disordered" evidence="1">
    <location>
        <begin position="1"/>
        <end position="41"/>
    </location>
</feature>
<accession>A0A9W6J6N4</accession>